<organism evidence="2 3">
    <name type="scientific">Diaphorina citri</name>
    <name type="common">Asian citrus psyllid</name>
    <dbReference type="NCBI Taxonomy" id="121845"/>
    <lineage>
        <taxon>Eukaryota</taxon>
        <taxon>Metazoa</taxon>
        <taxon>Ecdysozoa</taxon>
        <taxon>Arthropoda</taxon>
        <taxon>Hexapoda</taxon>
        <taxon>Insecta</taxon>
        <taxon>Pterygota</taxon>
        <taxon>Neoptera</taxon>
        <taxon>Paraneoptera</taxon>
        <taxon>Hemiptera</taxon>
        <taxon>Sternorrhyncha</taxon>
        <taxon>Psylloidea</taxon>
        <taxon>Psyllidae</taxon>
        <taxon>Diaphorininae</taxon>
        <taxon>Diaphorina</taxon>
    </lineage>
</organism>
<evidence type="ECO:0000313" key="3">
    <source>
        <dbReference type="RefSeq" id="XP_026681885.1"/>
    </source>
</evidence>
<dbReference type="SUPFAM" id="SSF53098">
    <property type="entry name" value="Ribonuclease H-like"/>
    <property type="match status" value="1"/>
</dbReference>
<dbReference type="AlphaFoldDB" id="A0A3Q0J5A6"/>
<protein>
    <submittedName>
        <fullName evidence="3">Uncharacterized protein LOC113468850</fullName>
    </submittedName>
</protein>
<evidence type="ECO:0000313" key="2">
    <source>
        <dbReference type="Proteomes" id="UP000079169"/>
    </source>
</evidence>
<dbReference type="STRING" id="121845.A0A3Q0J5A6"/>
<evidence type="ECO:0000259" key="1">
    <source>
        <dbReference type="PROSITE" id="PS50879"/>
    </source>
</evidence>
<dbReference type="Proteomes" id="UP000079169">
    <property type="component" value="Unplaced"/>
</dbReference>
<dbReference type="GO" id="GO:0004523">
    <property type="term" value="F:RNA-DNA hybrid ribonuclease activity"/>
    <property type="evidence" value="ECO:0007669"/>
    <property type="project" value="InterPro"/>
</dbReference>
<dbReference type="PaxDb" id="121845-A0A3Q0J5A6"/>
<dbReference type="Gene3D" id="3.30.420.10">
    <property type="entry name" value="Ribonuclease H-like superfamily/Ribonuclease H"/>
    <property type="match status" value="1"/>
</dbReference>
<accession>A0A3Q0J5A6</accession>
<dbReference type="InterPro" id="IPR011009">
    <property type="entry name" value="Kinase-like_dom_sf"/>
</dbReference>
<feature type="domain" description="RNase H type-1" evidence="1">
    <location>
        <begin position="1"/>
        <end position="69"/>
    </location>
</feature>
<dbReference type="Gene3D" id="1.10.510.10">
    <property type="entry name" value="Transferase(Phosphotransferase) domain 1"/>
    <property type="match status" value="1"/>
</dbReference>
<dbReference type="InterPro" id="IPR002156">
    <property type="entry name" value="RNaseH_domain"/>
</dbReference>
<dbReference type="GeneID" id="113468850"/>
<dbReference type="InterPro" id="IPR036397">
    <property type="entry name" value="RNaseH_sf"/>
</dbReference>
<sequence>MRFLIVSDSMGSLSAIANPYFSCPIISQIYSAWSNLKAVGKYVKLIWCPSHCGIRGNEAVDQAAKDPLSIIPRDHGNVAHLNICTPQDFKPWIAKLIKTQWQRSWDDIPNNKLKRIKPKIEEWPSSQRSTRMEEVVLTRLRIGHTRLTHKYLFTREPQPVCQCGETLSIQHILVCPTHAHIRSSLPSPPSLSDDAITKKTLFAGDSEIDQLFRIFRTLGTPHEDVWPGVSKLPIYKTDFPEWRPKKFSEILNLPDPLAVDVFSQAPMKIVTN</sequence>
<dbReference type="SUPFAM" id="SSF56112">
    <property type="entry name" value="Protein kinase-like (PK-like)"/>
    <property type="match status" value="1"/>
</dbReference>
<keyword evidence="2" id="KW-1185">Reference proteome</keyword>
<gene>
    <name evidence="3" type="primary">LOC113468850</name>
</gene>
<dbReference type="GO" id="GO:0003676">
    <property type="term" value="F:nucleic acid binding"/>
    <property type="evidence" value="ECO:0007669"/>
    <property type="project" value="InterPro"/>
</dbReference>
<dbReference type="KEGG" id="dci:113468850"/>
<reference evidence="3" key="1">
    <citation type="submission" date="2025-08" db="UniProtKB">
        <authorList>
            <consortium name="RefSeq"/>
        </authorList>
    </citation>
    <scope>IDENTIFICATION</scope>
</reference>
<dbReference type="PROSITE" id="PS50879">
    <property type="entry name" value="RNASE_H_1"/>
    <property type="match status" value="1"/>
</dbReference>
<name>A0A3Q0J5A6_DIACI</name>
<proteinExistence type="predicted"/>
<dbReference type="InterPro" id="IPR012337">
    <property type="entry name" value="RNaseH-like_sf"/>
</dbReference>
<dbReference type="RefSeq" id="XP_026681885.1">
    <property type="nucleotide sequence ID" value="XM_026826084.1"/>
</dbReference>